<reference evidence="1" key="1">
    <citation type="submission" date="2021-10" db="EMBL/GenBank/DDBJ databases">
        <title>De novo Genome Assembly of Clathrus columnatus (Basidiomycota, Fungi) Using Illumina and Nanopore Sequence Data.</title>
        <authorList>
            <person name="Ogiso-Tanaka E."/>
            <person name="Itagaki H."/>
            <person name="Hosoya T."/>
            <person name="Hosaka K."/>
        </authorList>
    </citation>
    <scope>NUCLEOTIDE SEQUENCE</scope>
    <source>
        <strain evidence="1">MO-923</strain>
    </source>
</reference>
<proteinExistence type="predicted"/>
<accession>A0AAV5AE32</accession>
<evidence type="ECO:0000313" key="2">
    <source>
        <dbReference type="Proteomes" id="UP001050691"/>
    </source>
</evidence>
<evidence type="ECO:0000313" key="1">
    <source>
        <dbReference type="EMBL" id="GJJ11231.1"/>
    </source>
</evidence>
<organism evidence="1 2">
    <name type="scientific">Clathrus columnatus</name>
    <dbReference type="NCBI Taxonomy" id="1419009"/>
    <lineage>
        <taxon>Eukaryota</taxon>
        <taxon>Fungi</taxon>
        <taxon>Dikarya</taxon>
        <taxon>Basidiomycota</taxon>
        <taxon>Agaricomycotina</taxon>
        <taxon>Agaricomycetes</taxon>
        <taxon>Phallomycetidae</taxon>
        <taxon>Phallales</taxon>
        <taxon>Clathraceae</taxon>
        <taxon>Clathrus</taxon>
    </lineage>
</organism>
<gene>
    <name evidence="1" type="ORF">Clacol_005463</name>
</gene>
<dbReference type="Pfam" id="PF20414">
    <property type="entry name" value="DUF6698"/>
    <property type="match status" value="1"/>
</dbReference>
<dbReference type="Proteomes" id="UP001050691">
    <property type="component" value="Unassembled WGS sequence"/>
</dbReference>
<comment type="caution">
    <text evidence="1">The sequence shown here is derived from an EMBL/GenBank/DDBJ whole genome shotgun (WGS) entry which is preliminary data.</text>
</comment>
<name>A0AAV5AE32_9AGAM</name>
<sequence length="232" mass="26917">MEDYRNTHLHVLKSYELLATHIPDFNELIQETNPEKTHALTDELKRGQDNAFQSDMNRLKIAIIEMIAQTYPETQVRNTLSPHEKKMRGFVDEAYKAIFTGPSSWDSVSGETHMYKKCNARLANMHEVTTCSIAYIAVQVCAALSLVEHNFKFSAVFDLLKFYWNIVEYLDEPDAEDEVRDLLDWWNFQIFPDCKKTTTVFQSQEMDSLALLKAQRAAKRRVRADAESELEI</sequence>
<dbReference type="EMBL" id="BPWL01000006">
    <property type="protein sequence ID" value="GJJ11231.1"/>
    <property type="molecule type" value="Genomic_DNA"/>
</dbReference>
<keyword evidence="2" id="KW-1185">Reference proteome</keyword>
<dbReference type="AlphaFoldDB" id="A0AAV5AE32"/>
<dbReference type="InterPro" id="IPR046521">
    <property type="entry name" value="DUF6698"/>
</dbReference>
<protein>
    <submittedName>
        <fullName evidence="1">Uncharacterized protein</fullName>
    </submittedName>
</protein>